<dbReference type="AlphaFoldDB" id="A0A699L0V8"/>
<proteinExistence type="predicted"/>
<evidence type="ECO:0000313" key="1">
    <source>
        <dbReference type="EMBL" id="GFB14952.1"/>
    </source>
</evidence>
<organism evidence="1">
    <name type="scientific">Tanacetum cinerariifolium</name>
    <name type="common">Dalmatian daisy</name>
    <name type="synonym">Chrysanthemum cinerariifolium</name>
    <dbReference type="NCBI Taxonomy" id="118510"/>
    <lineage>
        <taxon>Eukaryota</taxon>
        <taxon>Viridiplantae</taxon>
        <taxon>Streptophyta</taxon>
        <taxon>Embryophyta</taxon>
        <taxon>Tracheophyta</taxon>
        <taxon>Spermatophyta</taxon>
        <taxon>Magnoliopsida</taxon>
        <taxon>eudicotyledons</taxon>
        <taxon>Gunneridae</taxon>
        <taxon>Pentapetalae</taxon>
        <taxon>asterids</taxon>
        <taxon>campanulids</taxon>
        <taxon>Asterales</taxon>
        <taxon>Asteraceae</taxon>
        <taxon>Asteroideae</taxon>
        <taxon>Anthemideae</taxon>
        <taxon>Anthemidinae</taxon>
        <taxon>Tanacetum</taxon>
    </lineage>
</organism>
<comment type="caution">
    <text evidence="1">The sequence shown here is derived from an EMBL/GenBank/DDBJ whole genome shotgun (WGS) entry which is preliminary data.</text>
</comment>
<protein>
    <submittedName>
        <fullName evidence="1">Uncharacterized protein</fullName>
    </submittedName>
</protein>
<name>A0A699L0V8_TANCI</name>
<feature type="non-terminal residue" evidence="1">
    <location>
        <position position="1"/>
    </location>
</feature>
<sequence>VTGPGVDEVDVPSTLAVVLVAMFKEEKLCNIIVLCSL</sequence>
<gene>
    <name evidence="1" type="ORF">Tci_686923</name>
</gene>
<accession>A0A699L0V8</accession>
<dbReference type="EMBL" id="BKCJ010562841">
    <property type="protein sequence ID" value="GFB14952.1"/>
    <property type="molecule type" value="Genomic_DNA"/>
</dbReference>
<reference evidence="1" key="1">
    <citation type="journal article" date="2019" name="Sci. Rep.">
        <title>Draft genome of Tanacetum cinerariifolium, the natural source of mosquito coil.</title>
        <authorList>
            <person name="Yamashiro T."/>
            <person name="Shiraishi A."/>
            <person name="Satake H."/>
            <person name="Nakayama K."/>
        </authorList>
    </citation>
    <scope>NUCLEOTIDE SEQUENCE</scope>
</reference>